<evidence type="ECO:0000259" key="6">
    <source>
        <dbReference type="PROSITE" id="PS50261"/>
    </source>
</evidence>
<feature type="transmembrane region" description="Helical" evidence="5">
    <location>
        <begin position="102"/>
        <end position="125"/>
    </location>
</feature>
<dbReference type="InterPro" id="IPR052808">
    <property type="entry name" value="GPCR_Mth-like"/>
</dbReference>
<dbReference type="AlphaFoldDB" id="A0A067QGP0"/>
<dbReference type="PRINTS" id="PR00249">
    <property type="entry name" value="GPCRSECRETIN"/>
</dbReference>
<feature type="transmembrane region" description="Helical" evidence="5">
    <location>
        <begin position="176"/>
        <end position="197"/>
    </location>
</feature>
<keyword evidence="7" id="KW-0675">Receptor</keyword>
<dbReference type="Gene3D" id="1.20.1070.10">
    <property type="entry name" value="Rhodopsin 7-helix transmembrane proteins"/>
    <property type="match status" value="1"/>
</dbReference>
<name>A0A067QGP0_ZOONE</name>
<dbReference type="Proteomes" id="UP000027135">
    <property type="component" value="Unassembled WGS sequence"/>
</dbReference>
<evidence type="ECO:0000256" key="1">
    <source>
        <dbReference type="ARBA" id="ARBA00004141"/>
    </source>
</evidence>
<dbReference type="EMBL" id="KK853497">
    <property type="protein sequence ID" value="KDR07201.1"/>
    <property type="molecule type" value="Genomic_DNA"/>
</dbReference>
<proteinExistence type="predicted"/>
<comment type="subcellular location">
    <subcellularLocation>
        <location evidence="1">Membrane</location>
        <topology evidence="1">Multi-pass membrane protein</topology>
    </subcellularLocation>
</comment>
<evidence type="ECO:0000256" key="5">
    <source>
        <dbReference type="SAM" id="Phobius"/>
    </source>
</evidence>
<keyword evidence="8" id="KW-1185">Reference proteome</keyword>
<dbReference type="PANTHER" id="PTHR46953:SF1">
    <property type="entry name" value="G-PROTEIN COUPLED RECEPTOR MTH-LIKE 1-RELATED"/>
    <property type="match status" value="1"/>
</dbReference>
<feature type="transmembrane region" description="Helical" evidence="5">
    <location>
        <begin position="77"/>
        <end position="96"/>
    </location>
</feature>
<dbReference type="InParanoid" id="A0A067QGP0"/>
<dbReference type="PANTHER" id="PTHR46953">
    <property type="entry name" value="G-PROTEIN COUPLED RECEPTOR MTH-LIKE 1-RELATED"/>
    <property type="match status" value="1"/>
</dbReference>
<dbReference type="eggNOG" id="KOG4193">
    <property type="taxonomic scope" value="Eukaryota"/>
</dbReference>
<keyword evidence="2 5" id="KW-0812">Transmembrane</keyword>
<evidence type="ECO:0000256" key="2">
    <source>
        <dbReference type="ARBA" id="ARBA00022692"/>
    </source>
</evidence>
<keyword evidence="3 5" id="KW-1133">Transmembrane helix</keyword>
<dbReference type="Pfam" id="PF00002">
    <property type="entry name" value="7tm_2"/>
    <property type="match status" value="1"/>
</dbReference>
<gene>
    <name evidence="7" type="ORF">L798_02887</name>
</gene>
<dbReference type="GO" id="GO:0016020">
    <property type="term" value="C:membrane"/>
    <property type="evidence" value="ECO:0007669"/>
    <property type="project" value="UniProtKB-SubCell"/>
</dbReference>
<protein>
    <submittedName>
        <fullName evidence="7">G-protein coupled receptor Mth2</fullName>
    </submittedName>
</protein>
<feature type="domain" description="G-protein coupled receptors family 2 profile 2" evidence="6">
    <location>
        <begin position="42"/>
        <end position="319"/>
    </location>
</feature>
<dbReference type="GO" id="GO:0004930">
    <property type="term" value="F:G protein-coupled receptor activity"/>
    <property type="evidence" value="ECO:0007669"/>
    <property type="project" value="InterPro"/>
</dbReference>
<dbReference type="InterPro" id="IPR000832">
    <property type="entry name" value="GPCR_2_secretin-like"/>
</dbReference>
<sequence length="357" mass="41824">MYPLQPHEYCLDVFRYHDTKEEVVLPLVCFTEPLQQAHLYLHYILYPLGLLISVPFLIVTMLVYCRIPELRDLHGKSLTCHVMCLTIAYIFLAAVQLGGETFHQKICVVIAFVIQFSFVACFFWLNVLCFDTTWNVLANVRLQKCSNDSSENDYICYKRLKDGRVNMPKATERSVFIFYSLYAWFVPLLFMVFSVSMDLMPTIPSSYLKPNFGEKKCWFSSEDAELHYFYGPVALLICVNILLFILTAYKVFSFEWKAPKHRPRQLFRMCLSLFGVMGINWVMEIVSWSVGGPDYIWYITDVINTFQGVIIFCIFVLEPRVREYVWKKWGRQLSNIMCFKDNMSYSTPENAIKQNNA</sequence>
<evidence type="ECO:0000256" key="4">
    <source>
        <dbReference type="ARBA" id="ARBA00023136"/>
    </source>
</evidence>
<accession>A0A067QGP0</accession>
<evidence type="ECO:0000313" key="7">
    <source>
        <dbReference type="EMBL" id="KDR07201.1"/>
    </source>
</evidence>
<feature type="transmembrane region" description="Helical" evidence="5">
    <location>
        <begin position="43"/>
        <end position="65"/>
    </location>
</feature>
<dbReference type="CDD" id="cd15039">
    <property type="entry name" value="7tmB3_Methuselah-like"/>
    <property type="match status" value="1"/>
</dbReference>
<dbReference type="InterPro" id="IPR017981">
    <property type="entry name" value="GPCR_2-like_7TM"/>
</dbReference>
<evidence type="ECO:0000313" key="8">
    <source>
        <dbReference type="Proteomes" id="UP000027135"/>
    </source>
</evidence>
<evidence type="ECO:0000256" key="3">
    <source>
        <dbReference type="ARBA" id="ARBA00022989"/>
    </source>
</evidence>
<feature type="transmembrane region" description="Helical" evidence="5">
    <location>
        <begin position="295"/>
        <end position="317"/>
    </location>
</feature>
<organism evidence="7 8">
    <name type="scientific">Zootermopsis nevadensis</name>
    <name type="common">Dampwood termite</name>
    <dbReference type="NCBI Taxonomy" id="136037"/>
    <lineage>
        <taxon>Eukaryota</taxon>
        <taxon>Metazoa</taxon>
        <taxon>Ecdysozoa</taxon>
        <taxon>Arthropoda</taxon>
        <taxon>Hexapoda</taxon>
        <taxon>Insecta</taxon>
        <taxon>Pterygota</taxon>
        <taxon>Neoptera</taxon>
        <taxon>Polyneoptera</taxon>
        <taxon>Dictyoptera</taxon>
        <taxon>Blattodea</taxon>
        <taxon>Blattoidea</taxon>
        <taxon>Termitoidae</taxon>
        <taxon>Termopsidae</taxon>
        <taxon>Zootermopsis</taxon>
    </lineage>
</organism>
<reference evidence="7 8" key="1">
    <citation type="journal article" date="2014" name="Nat. Commun.">
        <title>Molecular traces of alternative social organization in a termite genome.</title>
        <authorList>
            <person name="Terrapon N."/>
            <person name="Li C."/>
            <person name="Robertson H.M."/>
            <person name="Ji L."/>
            <person name="Meng X."/>
            <person name="Booth W."/>
            <person name="Chen Z."/>
            <person name="Childers C.P."/>
            <person name="Glastad K.M."/>
            <person name="Gokhale K."/>
            <person name="Gowin J."/>
            <person name="Gronenberg W."/>
            <person name="Hermansen R.A."/>
            <person name="Hu H."/>
            <person name="Hunt B.G."/>
            <person name="Huylmans A.K."/>
            <person name="Khalil S.M."/>
            <person name="Mitchell R.D."/>
            <person name="Munoz-Torres M.C."/>
            <person name="Mustard J.A."/>
            <person name="Pan H."/>
            <person name="Reese J.T."/>
            <person name="Scharf M.E."/>
            <person name="Sun F."/>
            <person name="Vogel H."/>
            <person name="Xiao J."/>
            <person name="Yang W."/>
            <person name="Yang Z."/>
            <person name="Yang Z."/>
            <person name="Zhou J."/>
            <person name="Zhu J."/>
            <person name="Brent C.S."/>
            <person name="Elsik C.G."/>
            <person name="Goodisman M.A."/>
            <person name="Liberles D.A."/>
            <person name="Roe R.M."/>
            <person name="Vargo E.L."/>
            <person name="Vilcinskas A."/>
            <person name="Wang J."/>
            <person name="Bornberg-Bauer E."/>
            <person name="Korb J."/>
            <person name="Zhang G."/>
            <person name="Liebig J."/>
        </authorList>
    </citation>
    <scope>NUCLEOTIDE SEQUENCE [LARGE SCALE GENOMIC DNA]</scope>
    <source>
        <tissue evidence="7">Whole organism</tissue>
    </source>
</reference>
<keyword evidence="4 5" id="KW-0472">Membrane</keyword>
<dbReference type="GO" id="GO:0007166">
    <property type="term" value="P:cell surface receptor signaling pathway"/>
    <property type="evidence" value="ECO:0007669"/>
    <property type="project" value="InterPro"/>
</dbReference>
<feature type="transmembrane region" description="Helical" evidence="5">
    <location>
        <begin position="228"/>
        <end position="246"/>
    </location>
</feature>
<dbReference type="OMA" id="FGEKKCW"/>
<dbReference type="PROSITE" id="PS50261">
    <property type="entry name" value="G_PROTEIN_RECEP_F2_4"/>
    <property type="match status" value="1"/>
</dbReference>
<feature type="transmembrane region" description="Helical" evidence="5">
    <location>
        <begin position="266"/>
        <end position="283"/>
    </location>
</feature>